<feature type="region of interest" description="Disordered" evidence="2">
    <location>
        <begin position="310"/>
        <end position="339"/>
    </location>
</feature>
<evidence type="ECO:0000256" key="2">
    <source>
        <dbReference type="SAM" id="MobiDB-lite"/>
    </source>
</evidence>
<dbReference type="InterPro" id="IPR007592">
    <property type="entry name" value="GEBP"/>
</dbReference>
<comment type="caution">
    <text evidence="4">The sequence shown here is derived from an EMBL/GenBank/DDBJ whole genome shotgun (WGS) entry which is preliminary data.</text>
</comment>
<dbReference type="PANTHER" id="PTHR31662">
    <property type="entry name" value="BNAANNG10740D PROTEIN-RELATED"/>
    <property type="match status" value="1"/>
</dbReference>
<name>A0AA88A8V9_FICCA</name>
<feature type="compositionally biased region" description="Acidic residues" evidence="2">
    <location>
        <begin position="60"/>
        <end position="76"/>
    </location>
</feature>
<dbReference type="GO" id="GO:0005634">
    <property type="term" value="C:nucleus"/>
    <property type="evidence" value="ECO:0007669"/>
    <property type="project" value="TreeGrafter"/>
</dbReference>
<evidence type="ECO:0000313" key="4">
    <source>
        <dbReference type="EMBL" id="GMN47870.1"/>
    </source>
</evidence>
<evidence type="ECO:0000259" key="3">
    <source>
        <dbReference type="Pfam" id="PF04504"/>
    </source>
</evidence>
<feature type="compositionally biased region" description="Acidic residues" evidence="2">
    <location>
        <begin position="329"/>
        <end position="339"/>
    </location>
</feature>
<feature type="compositionally biased region" description="Basic and acidic residues" evidence="2">
    <location>
        <begin position="145"/>
        <end position="154"/>
    </location>
</feature>
<proteinExistence type="inferred from homology"/>
<dbReference type="Pfam" id="PF04504">
    <property type="entry name" value="GeBP-like_DBD"/>
    <property type="match status" value="1"/>
</dbReference>
<accession>A0AA88A8V9</accession>
<comment type="similarity">
    <text evidence="1">Belongs to the GeBP family.</text>
</comment>
<dbReference type="InterPro" id="IPR053932">
    <property type="entry name" value="GeBP-like_DBD"/>
</dbReference>
<protein>
    <recommendedName>
        <fullName evidence="3">Glabrous enhancer-binding protein-like DBD domain-containing protein</fullName>
    </recommendedName>
</protein>
<feature type="compositionally biased region" description="Basic and acidic residues" evidence="2">
    <location>
        <begin position="265"/>
        <end position="278"/>
    </location>
</feature>
<dbReference type="PANTHER" id="PTHR31662:SF98">
    <property type="entry name" value="STOREKEEPER PROTEIN-LIKE"/>
    <property type="match status" value="1"/>
</dbReference>
<sequence>MTFTIDLSNGFPPSFVASSLYRGSCFALNNGLRSNIPRGSVEKKNASDNGVTRGEKSGGSDEEDDDADDEEEEKEEEEKVKSPVKKPTVLKPNNSGSSSGSETKSDNASPLPSLSGFKIEPIVSKPMDDKKKRKVASNGGGGRGGGRDDKDPKKASGVTLLWTEDDEIALLKGMTDYKAKKGTNPNADMGAFHDFIKEKLNVDVSKNKLSEKIWRLKKKYQNNAAKGENGEDPVFSKPHELRSFQLSKKIWGIKADQTASNGSLVEDKESKSNIKKEPLPSTPKSKTTVTPTILALPKIEVTVKKEKKREKVQANGKVKSEEEEKQEVAEDEVEDTDEEEKEDEFWVKYPFLYESLRLYSMDESMKGIMEKLPLIESSVLEGLSRKWKKVVIGEVECFLRKMELIHEQVKLQVDFMKNM</sequence>
<feature type="compositionally biased region" description="Basic and acidic residues" evidence="2">
    <location>
        <begin position="310"/>
        <end position="328"/>
    </location>
</feature>
<dbReference type="GO" id="GO:0006355">
    <property type="term" value="P:regulation of DNA-templated transcription"/>
    <property type="evidence" value="ECO:0007669"/>
    <property type="project" value="InterPro"/>
</dbReference>
<feature type="domain" description="Glabrous enhancer-binding protein-like DBD" evidence="3">
    <location>
        <begin position="161"/>
        <end position="252"/>
    </location>
</feature>
<dbReference type="Proteomes" id="UP001187192">
    <property type="component" value="Unassembled WGS sequence"/>
</dbReference>
<feature type="region of interest" description="Disordered" evidence="2">
    <location>
        <begin position="261"/>
        <end position="289"/>
    </location>
</feature>
<dbReference type="AlphaFoldDB" id="A0AA88A8V9"/>
<reference evidence="4" key="1">
    <citation type="submission" date="2023-07" db="EMBL/GenBank/DDBJ databases">
        <title>draft genome sequence of fig (Ficus carica).</title>
        <authorList>
            <person name="Takahashi T."/>
            <person name="Nishimura K."/>
        </authorList>
    </citation>
    <scope>NUCLEOTIDE SEQUENCE</scope>
</reference>
<keyword evidence="5" id="KW-1185">Reference proteome</keyword>
<dbReference type="EMBL" id="BTGU01000026">
    <property type="protein sequence ID" value="GMN47870.1"/>
    <property type="molecule type" value="Genomic_DNA"/>
</dbReference>
<gene>
    <name evidence="4" type="ORF">TIFTF001_017040</name>
</gene>
<evidence type="ECO:0000313" key="5">
    <source>
        <dbReference type="Proteomes" id="UP001187192"/>
    </source>
</evidence>
<organism evidence="4 5">
    <name type="scientific">Ficus carica</name>
    <name type="common">Common fig</name>
    <dbReference type="NCBI Taxonomy" id="3494"/>
    <lineage>
        <taxon>Eukaryota</taxon>
        <taxon>Viridiplantae</taxon>
        <taxon>Streptophyta</taxon>
        <taxon>Embryophyta</taxon>
        <taxon>Tracheophyta</taxon>
        <taxon>Spermatophyta</taxon>
        <taxon>Magnoliopsida</taxon>
        <taxon>eudicotyledons</taxon>
        <taxon>Gunneridae</taxon>
        <taxon>Pentapetalae</taxon>
        <taxon>rosids</taxon>
        <taxon>fabids</taxon>
        <taxon>Rosales</taxon>
        <taxon>Moraceae</taxon>
        <taxon>Ficeae</taxon>
        <taxon>Ficus</taxon>
    </lineage>
</organism>
<evidence type="ECO:0000256" key="1">
    <source>
        <dbReference type="ARBA" id="ARBA00010820"/>
    </source>
</evidence>
<feature type="region of interest" description="Disordered" evidence="2">
    <location>
        <begin position="31"/>
        <end position="158"/>
    </location>
</feature>